<dbReference type="PANTHER" id="PTHR46494:SF1">
    <property type="entry name" value="CORA FAMILY METAL ION TRANSPORTER (EUROFUNG)"/>
    <property type="match status" value="1"/>
</dbReference>
<comment type="function">
    <text evidence="11">Mediates influx of magnesium ions. Alternates between open and closed states. Activated by low cytoplasmic Mg(2+) levels. Inactive when cytoplasmic Mg(2+) levels are high.</text>
</comment>
<dbReference type="SUPFAM" id="SSF143865">
    <property type="entry name" value="CorA soluble domain-like"/>
    <property type="match status" value="1"/>
</dbReference>
<dbReference type="EMBL" id="CP020465">
    <property type="protein sequence ID" value="ASP49691.1"/>
    <property type="molecule type" value="Genomic_DNA"/>
</dbReference>
<evidence type="ECO:0008006" key="15">
    <source>
        <dbReference type="Google" id="ProtNLM"/>
    </source>
</evidence>
<dbReference type="GO" id="GO:0000287">
    <property type="term" value="F:magnesium ion binding"/>
    <property type="evidence" value="ECO:0007669"/>
    <property type="project" value="TreeGrafter"/>
</dbReference>
<dbReference type="AlphaFoldDB" id="A0A222GD26"/>
<keyword evidence="4" id="KW-1003">Cell membrane</keyword>
<dbReference type="Gene3D" id="3.30.460.20">
    <property type="entry name" value="CorA soluble domain-like"/>
    <property type="match status" value="1"/>
</dbReference>
<dbReference type="SUPFAM" id="SSF144083">
    <property type="entry name" value="Magnesium transport protein CorA, transmembrane region"/>
    <property type="match status" value="1"/>
</dbReference>
<dbReference type="GO" id="GO:0005886">
    <property type="term" value="C:plasma membrane"/>
    <property type="evidence" value="ECO:0007669"/>
    <property type="project" value="UniProtKB-SubCell"/>
</dbReference>
<dbReference type="GO" id="GO:0015087">
    <property type="term" value="F:cobalt ion transmembrane transporter activity"/>
    <property type="evidence" value="ECO:0007669"/>
    <property type="project" value="TreeGrafter"/>
</dbReference>
<evidence type="ECO:0000313" key="13">
    <source>
        <dbReference type="EMBL" id="ASP49691.1"/>
    </source>
</evidence>
<evidence type="ECO:0000256" key="5">
    <source>
        <dbReference type="ARBA" id="ARBA00022692"/>
    </source>
</evidence>
<protein>
    <recommendedName>
        <fullName evidence="15">Metal transporter</fullName>
    </recommendedName>
</protein>
<keyword evidence="6" id="KW-0460">Magnesium</keyword>
<organism evidence="13 14">
    <name type="scientific">Cognaticolwellia beringensis</name>
    <dbReference type="NCBI Taxonomy" id="1967665"/>
    <lineage>
        <taxon>Bacteria</taxon>
        <taxon>Pseudomonadati</taxon>
        <taxon>Pseudomonadota</taxon>
        <taxon>Gammaproteobacteria</taxon>
        <taxon>Alteromonadales</taxon>
        <taxon>Colwelliaceae</taxon>
        <taxon>Cognaticolwellia</taxon>
    </lineage>
</organism>
<dbReference type="PANTHER" id="PTHR46494">
    <property type="entry name" value="CORA FAMILY METAL ION TRANSPORTER (EUROFUNG)"/>
    <property type="match status" value="1"/>
</dbReference>
<evidence type="ECO:0000256" key="8">
    <source>
        <dbReference type="ARBA" id="ARBA00023065"/>
    </source>
</evidence>
<proteinExistence type="inferred from homology"/>
<keyword evidence="3" id="KW-0813">Transport</keyword>
<comment type="catalytic activity">
    <reaction evidence="10">
        <text>Mg(2+)(in) = Mg(2+)(out)</text>
        <dbReference type="Rhea" id="RHEA:29827"/>
        <dbReference type="ChEBI" id="CHEBI:18420"/>
    </reaction>
</comment>
<evidence type="ECO:0000256" key="9">
    <source>
        <dbReference type="ARBA" id="ARBA00023136"/>
    </source>
</evidence>
<dbReference type="Gene3D" id="1.20.58.340">
    <property type="entry name" value="Magnesium transport protein CorA, transmembrane region"/>
    <property type="match status" value="2"/>
</dbReference>
<dbReference type="InterPro" id="IPR045861">
    <property type="entry name" value="CorA_cytoplasmic_dom"/>
</dbReference>
<feature type="transmembrane region" description="Helical" evidence="12">
    <location>
        <begin position="300"/>
        <end position="320"/>
    </location>
</feature>
<keyword evidence="5 12" id="KW-0812">Transmembrane</keyword>
<evidence type="ECO:0000256" key="6">
    <source>
        <dbReference type="ARBA" id="ARBA00022842"/>
    </source>
</evidence>
<reference evidence="13 14" key="1">
    <citation type="submission" date="2017-08" db="EMBL/GenBank/DDBJ databases">
        <title>Complete genome of Colwellia sp. NB097-1, a psychrophile bacterium ioslated from Bering Sea.</title>
        <authorList>
            <person name="Chen X."/>
        </authorList>
    </citation>
    <scope>NUCLEOTIDE SEQUENCE [LARGE SCALE GENOMIC DNA]</scope>
    <source>
        <strain evidence="13 14">NB097-1</strain>
    </source>
</reference>
<evidence type="ECO:0000256" key="4">
    <source>
        <dbReference type="ARBA" id="ARBA00022475"/>
    </source>
</evidence>
<feature type="transmembrane region" description="Helical" evidence="12">
    <location>
        <begin position="332"/>
        <end position="352"/>
    </location>
</feature>
<evidence type="ECO:0000256" key="7">
    <source>
        <dbReference type="ARBA" id="ARBA00022989"/>
    </source>
</evidence>
<keyword evidence="7 12" id="KW-1133">Transmembrane helix</keyword>
<accession>A0A222GD26</accession>
<evidence type="ECO:0000256" key="12">
    <source>
        <dbReference type="SAM" id="Phobius"/>
    </source>
</evidence>
<evidence type="ECO:0000256" key="10">
    <source>
        <dbReference type="ARBA" id="ARBA00034269"/>
    </source>
</evidence>
<dbReference type="CDD" id="cd12822">
    <property type="entry name" value="TmCorA-like"/>
    <property type="match status" value="1"/>
</dbReference>
<dbReference type="FunFam" id="1.20.58.340:FF:000004">
    <property type="entry name" value="Magnesium transport protein CorA"/>
    <property type="match status" value="1"/>
</dbReference>
<keyword evidence="8" id="KW-0406">Ion transport</keyword>
<evidence type="ECO:0000256" key="2">
    <source>
        <dbReference type="ARBA" id="ARBA00009765"/>
    </source>
</evidence>
<name>A0A222GD26_9GAMM</name>
<dbReference type="Pfam" id="PF01544">
    <property type="entry name" value="CorA"/>
    <property type="match status" value="1"/>
</dbReference>
<comment type="subcellular location">
    <subcellularLocation>
        <location evidence="1">Cell membrane</location>
        <topology evidence="1">Multi-pass membrane protein</topology>
    </subcellularLocation>
</comment>
<evidence type="ECO:0000256" key="1">
    <source>
        <dbReference type="ARBA" id="ARBA00004651"/>
    </source>
</evidence>
<sequence>MKVFFVTDFVPNHQMIQGSGLIKHPVQCGAYRDYIMIKCMLISPTEKTVIGSSELISQWQKNEDTTLWIDLDNVEIKEETQILTEFNCHPLAISDALRERHPPKIELFKDYIFMLYRGIVANEDSLNFNHLQVSLFIGKRVLITRHPKSSLAINELFSEVGEKHLKRSPIHLALKLFHSSCGFYLKEMFNFEAELERIEDDFQLSGNDQMMKQITSYRSQLVKIRRTFNYHVNMGETLKAYVDDEDTDLITDKETHTVTDLRERLDRLLSLSQMYYDICGDLINGYMSVTSHQLNATMRVLTVITALFVPLTFLAGIYGMNFEYIPELKADNGYFILLGVMAVVSVVLLVVFKKKRWL</sequence>
<dbReference type="KEGG" id="cber:B5D82_19115"/>
<dbReference type="GO" id="GO:0015095">
    <property type="term" value="F:magnesium ion transmembrane transporter activity"/>
    <property type="evidence" value="ECO:0007669"/>
    <property type="project" value="TreeGrafter"/>
</dbReference>
<keyword evidence="9 12" id="KW-0472">Membrane</keyword>
<comment type="similarity">
    <text evidence="2">Belongs to the CorA metal ion transporter (MIT) (TC 1.A.35) family.</text>
</comment>
<keyword evidence="14" id="KW-1185">Reference proteome</keyword>
<evidence type="ECO:0000313" key="14">
    <source>
        <dbReference type="Proteomes" id="UP000202259"/>
    </source>
</evidence>
<evidence type="ECO:0000256" key="3">
    <source>
        <dbReference type="ARBA" id="ARBA00022448"/>
    </source>
</evidence>
<dbReference type="GO" id="GO:0050897">
    <property type="term" value="F:cobalt ion binding"/>
    <property type="evidence" value="ECO:0007669"/>
    <property type="project" value="TreeGrafter"/>
</dbReference>
<dbReference type="InterPro" id="IPR002523">
    <property type="entry name" value="MgTranspt_CorA/ZnTranspt_ZntB"/>
</dbReference>
<evidence type="ECO:0000256" key="11">
    <source>
        <dbReference type="ARBA" id="ARBA00045497"/>
    </source>
</evidence>
<dbReference type="InterPro" id="IPR045863">
    <property type="entry name" value="CorA_TM1_TM2"/>
</dbReference>
<gene>
    <name evidence="13" type="ORF">B5D82_19115</name>
</gene>
<dbReference type="Proteomes" id="UP000202259">
    <property type="component" value="Chromosome"/>
</dbReference>